<accession>A0A1I1D0X4</accession>
<feature type="domain" description="Core-binding (CB)" evidence="8">
    <location>
        <begin position="59"/>
        <end position="141"/>
    </location>
</feature>
<evidence type="ECO:0000256" key="5">
    <source>
        <dbReference type="ARBA" id="ARBA00023172"/>
    </source>
</evidence>
<dbReference type="OrthoDB" id="111144at2"/>
<protein>
    <submittedName>
        <fullName evidence="9">Site-specific recombinase XerD</fullName>
    </submittedName>
</protein>
<dbReference type="InterPro" id="IPR044068">
    <property type="entry name" value="CB"/>
</dbReference>
<evidence type="ECO:0000259" key="7">
    <source>
        <dbReference type="PROSITE" id="PS51898"/>
    </source>
</evidence>
<name>A0A1I1D0X4_RUMAL</name>
<dbReference type="PROSITE" id="PS51900">
    <property type="entry name" value="CB"/>
    <property type="match status" value="1"/>
</dbReference>
<dbReference type="Pfam" id="PF14659">
    <property type="entry name" value="Phage_int_SAM_3"/>
    <property type="match status" value="1"/>
</dbReference>
<dbReference type="InterPro" id="IPR002104">
    <property type="entry name" value="Integrase_catalytic"/>
</dbReference>
<dbReference type="PANTHER" id="PTHR30629">
    <property type="entry name" value="PROPHAGE INTEGRASE"/>
    <property type="match status" value="1"/>
</dbReference>
<dbReference type="InterPro" id="IPR050808">
    <property type="entry name" value="Phage_Integrase"/>
</dbReference>
<dbReference type="AlphaFoldDB" id="A0A1I1D0X4"/>
<proteinExistence type="inferred from homology"/>
<organism evidence="9 10">
    <name type="scientific">Ruminococcus albus</name>
    <dbReference type="NCBI Taxonomy" id="1264"/>
    <lineage>
        <taxon>Bacteria</taxon>
        <taxon>Bacillati</taxon>
        <taxon>Bacillota</taxon>
        <taxon>Clostridia</taxon>
        <taxon>Eubacteriales</taxon>
        <taxon>Oscillospiraceae</taxon>
        <taxon>Ruminococcus</taxon>
    </lineage>
</organism>
<dbReference type="GO" id="GO:0015074">
    <property type="term" value="P:DNA integration"/>
    <property type="evidence" value="ECO:0007669"/>
    <property type="project" value="UniProtKB-KW"/>
</dbReference>
<dbReference type="EMBL" id="FOKQ01000001">
    <property type="protein sequence ID" value="SFB66263.1"/>
    <property type="molecule type" value="Genomic_DNA"/>
</dbReference>
<dbReference type="PANTHER" id="PTHR30629:SF2">
    <property type="entry name" value="PROPHAGE INTEGRASE INTS-RELATED"/>
    <property type="match status" value="1"/>
</dbReference>
<gene>
    <name evidence="9" type="ORF">SAMN02910406_00019</name>
</gene>
<evidence type="ECO:0000256" key="3">
    <source>
        <dbReference type="ARBA" id="ARBA00022908"/>
    </source>
</evidence>
<dbReference type="RefSeq" id="WP_074959457.1">
    <property type="nucleotide sequence ID" value="NZ_FOKQ01000001.1"/>
</dbReference>
<keyword evidence="3" id="KW-0229">DNA integration</keyword>
<dbReference type="InterPro" id="IPR004107">
    <property type="entry name" value="Integrase_SAM-like_N"/>
</dbReference>
<dbReference type="InterPro" id="IPR011010">
    <property type="entry name" value="DNA_brk_join_enz"/>
</dbReference>
<evidence type="ECO:0000256" key="1">
    <source>
        <dbReference type="ARBA" id="ARBA00003283"/>
    </source>
</evidence>
<dbReference type="GO" id="GO:0006310">
    <property type="term" value="P:DNA recombination"/>
    <property type="evidence" value="ECO:0007669"/>
    <property type="project" value="UniProtKB-KW"/>
</dbReference>
<evidence type="ECO:0000259" key="8">
    <source>
        <dbReference type="PROSITE" id="PS51900"/>
    </source>
</evidence>
<sequence length="359" mass="41116">MSTGTTYLRKDGRWETRVSLGVVDGKRQTKSFYGRTKEEAEGKMMAEVMNGMSFQITGLTVKALCMEWLSVNSHRVKVSTQANYMTKLEKHILPYFGDKMCYEITSKTVYGFIQAKLDEGLSAGYVSNILVLLKTIFKYAQKEYHILNPFDNVIMPKSTKSETRLLTKKEQKKLKEYLKSNVNTATLGISLAISMGLRIGEICGLTWQDIDFKYRTLTVRRTVQRIRVKGEAKKTKIVILPPKSKSSFREIPIPANVFSMLKDLRSTPEHYILSDSTEPKEPRMMYYDYVEILKELGLPSVKFHSLRHAAASNAIEAGFDVKTLSEVLGHSRIEMTMNLYVHSNMDRKRKLMDKLDLDT</sequence>
<evidence type="ECO:0000256" key="4">
    <source>
        <dbReference type="ARBA" id="ARBA00023125"/>
    </source>
</evidence>
<dbReference type="InterPro" id="IPR010998">
    <property type="entry name" value="Integrase_recombinase_N"/>
</dbReference>
<dbReference type="Pfam" id="PF00589">
    <property type="entry name" value="Phage_integrase"/>
    <property type="match status" value="1"/>
</dbReference>
<dbReference type="PROSITE" id="PS51898">
    <property type="entry name" value="TYR_RECOMBINASE"/>
    <property type="match status" value="1"/>
</dbReference>
<evidence type="ECO:0000256" key="2">
    <source>
        <dbReference type="ARBA" id="ARBA00008857"/>
    </source>
</evidence>
<dbReference type="GO" id="GO:0003677">
    <property type="term" value="F:DNA binding"/>
    <property type="evidence" value="ECO:0007669"/>
    <property type="project" value="UniProtKB-UniRule"/>
</dbReference>
<keyword evidence="4 6" id="KW-0238">DNA-binding</keyword>
<dbReference type="Gene3D" id="1.10.150.130">
    <property type="match status" value="1"/>
</dbReference>
<dbReference type="Gene3D" id="1.10.443.10">
    <property type="entry name" value="Intergrase catalytic core"/>
    <property type="match status" value="1"/>
</dbReference>
<keyword evidence="5" id="KW-0233">DNA recombination</keyword>
<feature type="domain" description="Tyr recombinase" evidence="7">
    <location>
        <begin position="161"/>
        <end position="353"/>
    </location>
</feature>
<comment type="function">
    <text evidence="1">Site-specific tyrosine recombinase, which acts by catalyzing the cutting and rejoining of the recombining DNA molecules.</text>
</comment>
<dbReference type="SUPFAM" id="SSF56349">
    <property type="entry name" value="DNA breaking-rejoining enzymes"/>
    <property type="match status" value="1"/>
</dbReference>
<evidence type="ECO:0000313" key="9">
    <source>
        <dbReference type="EMBL" id="SFB66263.1"/>
    </source>
</evidence>
<evidence type="ECO:0000256" key="6">
    <source>
        <dbReference type="PROSITE-ProRule" id="PRU01248"/>
    </source>
</evidence>
<reference evidence="9 10" key="1">
    <citation type="submission" date="2016-10" db="EMBL/GenBank/DDBJ databases">
        <authorList>
            <person name="de Groot N.N."/>
        </authorList>
    </citation>
    <scope>NUCLEOTIDE SEQUENCE [LARGE SCALE GENOMIC DNA]</scope>
    <source>
        <strain evidence="9 10">AR67</strain>
    </source>
</reference>
<evidence type="ECO:0000313" key="10">
    <source>
        <dbReference type="Proteomes" id="UP000182192"/>
    </source>
</evidence>
<dbReference type="InterPro" id="IPR013762">
    <property type="entry name" value="Integrase-like_cat_sf"/>
</dbReference>
<dbReference type="Proteomes" id="UP000182192">
    <property type="component" value="Unassembled WGS sequence"/>
</dbReference>
<comment type="similarity">
    <text evidence="2">Belongs to the 'phage' integrase family.</text>
</comment>
<dbReference type="CDD" id="cd01189">
    <property type="entry name" value="INT_ICEBs1_C_like"/>
    <property type="match status" value="1"/>
</dbReference>